<reference evidence="2" key="1">
    <citation type="journal article" date="2019" name="bioRxiv">
        <title>Genome diversification in globally distributed novel marine Proteobacteria is linked to environmental adaptation.</title>
        <authorList>
            <person name="Zhou Z."/>
            <person name="Tran P.Q."/>
            <person name="Kieft K."/>
            <person name="Anantharaman K."/>
        </authorList>
    </citation>
    <scope>NUCLEOTIDE SEQUENCE [LARGE SCALE GENOMIC DNA]</scope>
</reference>
<organism evidence="1 2">
    <name type="scientific">Marine Group III euryarchaeote</name>
    <dbReference type="NCBI Taxonomy" id="2173149"/>
    <lineage>
        <taxon>Archaea</taxon>
        <taxon>Methanobacteriati</taxon>
        <taxon>Thermoplasmatota</taxon>
        <taxon>Thermoplasmata</taxon>
        <taxon>Candidatus Thermoprofundales</taxon>
    </lineage>
</organism>
<comment type="caution">
    <text evidence="1">The sequence shown here is derived from an EMBL/GenBank/DDBJ whole genome shotgun (WGS) entry which is preliminary data.</text>
</comment>
<proteinExistence type="predicted"/>
<dbReference type="Proteomes" id="UP000585802">
    <property type="component" value="Unassembled WGS sequence"/>
</dbReference>
<protein>
    <submittedName>
        <fullName evidence="1">Uncharacterized protein</fullName>
    </submittedName>
</protein>
<evidence type="ECO:0000313" key="2">
    <source>
        <dbReference type="Proteomes" id="UP000585802"/>
    </source>
</evidence>
<gene>
    <name evidence="1" type="ORF">EYQ70_02190</name>
</gene>
<sequence>MKHRNISLSDGEQEVCSVSACGKTPKRSIPRKRVEKTGSLSLQGSSRKVNLCSDCYRIFKKSSKKDRTMESLGR</sequence>
<accession>A0A7J4GRF3</accession>
<evidence type="ECO:0000313" key="1">
    <source>
        <dbReference type="EMBL" id="HIF37206.1"/>
    </source>
</evidence>
<dbReference type="EMBL" id="DUCX01000037">
    <property type="protein sequence ID" value="HIF37206.1"/>
    <property type="molecule type" value="Genomic_DNA"/>
</dbReference>
<name>A0A7J4GRF3_9ARCH</name>
<dbReference type="AlphaFoldDB" id="A0A7J4GRF3"/>